<sequence length="179" mass="19469">MTNADPTYDSYWRPLRAVQQEMEESIAQVYAEREVVGVRPRFAYPLIRLAHTGPLTIRDLAESLEMTHSAVSQTVTAMRREGLVDTSPGPDARTRVVVLTAKGRGLVPFLEAEWRATEGAAAELDAELAVGLAEFVAALRERLAERSFTERIAARLDHPGPRAGRDATAGSSGPEGPTT</sequence>
<keyword evidence="3" id="KW-0238">DNA-binding</keyword>
<evidence type="ECO:0000313" key="4">
    <source>
        <dbReference type="Proteomes" id="UP000319516"/>
    </source>
</evidence>
<proteinExistence type="predicted"/>
<organism evidence="3 4">
    <name type="scientific">Ornithinicoccus hortensis</name>
    <dbReference type="NCBI Taxonomy" id="82346"/>
    <lineage>
        <taxon>Bacteria</taxon>
        <taxon>Bacillati</taxon>
        <taxon>Actinomycetota</taxon>
        <taxon>Actinomycetes</taxon>
        <taxon>Micrococcales</taxon>
        <taxon>Intrasporangiaceae</taxon>
        <taxon>Ornithinicoccus</taxon>
    </lineage>
</organism>
<dbReference type="Proteomes" id="UP000319516">
    <property type="component" value="Unassembled WGS sequence"/>
</dbReference>
<dbReference type="GO" id="GO:0006950">
    <property type="term" value="P:response to stress"/>
    <property type="evidence" value="ECO:0007669"/>
    <property type="project" value="TreeGrafter"/>
</dbReference>
<dbReference type="InterPro" id="IPR036390">
    <property type="entry name" value="WH_DNA-bd_sf"/>
</dbReference>
<dbReference type="SUPFAM" id="SSF46785">
    <property type="entry name" value="Winged helix' DNA-binding domain"/>
    <property type="match status" value="1"/>
</dbReference>
<comment type="caution">
    <text evidence="3">The sequence shown here is derived from an EMBL/GenBank/DDBJ whole genome shotgun (WGS) entry which is preliminary data.</text>
</comment>
<protein>
    <submittedName>
        <fullName evidence="3">DNA-binding MarR family transcriptional regulator</fullName>
    </submittedName>
</protein>
<dbReference type="GO" id="GO:0003677">
    <property type="term" value="F:DNA binding"/>
    <property type="evidence" value="ECO:0007669"/>
    <property type="project" value="UniProtKB-KW"/>
</dbReference>
<feature type="compositionally biased region" description="Basic and acidic residues" evidence="1">
    <location>
        <begin position="154"/>
        <end position="165"/>
    </location>
</feature>
<dbReference type="InterPro" id="IPR011991">
    <property type="entry name" value="ArsR-like_HTH"/>
</dbReference>
<feature type="region of interest" description="Disordered" evidence="1">
    <location>
        <begin position="154"/>
        <end position="179"/>
    </location>
</feature>
<dbReference type="RefSeq" id="WP_211350520.1">
    <property type="nucleotide sequence ID" value="NZ_BAAAIK010000003.1"/>
</dbReference>
<reference evidence="3 4" key="1">
    <citation type="submission" date="2019-06" db="EMBL/GenBank/DDBJ databases">
        <title>Sequencing the genomes of 1000 actinobacteria strains.</title>
        <authorList>
            <person name="Klenk H.-P."/>
        </authorList>
    </citation>
    <scope>NUCLEOTIDE SEQUENCE [LARGE SCALE GENOMIC DNA]</scope>
    <source>
        <strain evidence="3 4">DSM 12335</strain>
    </source>
</reference>
<gene>
    <name evidence="3" type="ORF">FB467_0270</name>
</gene>
<dbReference type="Gene3D" id="1.10.10.10">
    <property type="entry name" value="Winged helix-like DNA-binding domain superfamily/Winged helix DNA-binding domain"/>
    <property type="match status" value="1"/>
</dbReference>
<dbReference type="InterPro" id="IPR036388">
    <property type="entry name" value="WH-like_DNA-bd_sf"/>
</dbReference>
<dbReference type="EMBL" id="VFOP01000001">
    <property type="protein sequence ID" value="TQL49205.1"/>
    <property type="molecule type" value="Genomic_DNA"/>
</dbReference>
<dbReference type="CDD" id="cd00090">
    <property type="entry name" value="HTH_ARSR"/>
    <property type="match status" value="1"/>
</dbReference>
<dbReference type="PANTHER" id="PTHR33164:SF99">
    <property type="entry name" value="MARR FAMILY REGULATORY PROTEIN"/>
    <property type="match status" value="1"/>
</dbReference>
<dbReference type="InterPro" id="IPR000835">
    <property type="entry name" value="HTH_MarR-typ"/>
</dbReference>
<dbReference type="GO" id="GO:0003700">
    <property type="term" value="F:DNA-binding transcription factor activity"/>
    <property type="evidence" value="ECO:0007669"/>
    <property type="project" value="InterPro"/>
</dbReference>
<name>A0A542YM92_9MICO</name>
<dbReference type="AlphaFoldDB" id="A0A542YM92"/>
<keyword evidence="4" id="KW-1185">Reference proteome</keyword>
<evidence type="ECO:0000256" key="1">
    <source>
        <dbReference type="SAM" id="MobiDB-lite"/>
    </source>
</evidence>
<evidence type="ECO:0000259" key="2">
    <source>
        <dbReference type="Pfam" id="PF12802"/>
    </source>
</evidence>
<feature type="domain" description="HTH marR-type" evidence="2">
    <location>
        <begin position="49"/>
        <end position="93"/>
    </location>
</feature>
<accession>A0A542YM92</accession>
<dbReference type="Pfam" id="PF12802">
    <property type="entry name" value="MarR_2"/>
    <property type="match status" value="1"/>
</dbReference>
<dbReference type="PANTHER" id="PTHR33164">
    <property type="entry name" value="TRANSCRIPTIONAL REGULATOR, MARR FAMILY"/>
    <property type="match status" value="1"/>
</dbReference>
<evidence type="ECO:0000313" key="3">
    <source>
        <dbReference type="EMBL" id="TQL49205.1"/>
    </source>
</evidence>
<dbReference type="InterPro" id="IPR039422">
    <property type="entry name" value="MarR/SlyA-like"/>
</dbReference>